<dbReference type="Proteomes" id="UP000799302">
    <property type="component" value="Unassembled WGS sequence"/>
</dbReference>
<feature type="region of interest" description="Disordered" evidence="1">
    <location>
        <begin position="50"/>
        <end position="72"/>
    </location>
</feature>
<gene>
    <name evidence="2" type="ORF">BT63DRAFT_460721</name>
</gene>
<accession>A0A6A6TU65</accession>
<feature type="compositionally biased region" description="Low complexity" evidence="1">
    <location>
        <begin position="460"/>
        <end position="475"/>
    </location>
</feature>
<proteinExistence type="predicted"/>
<reference evidence="2" key="1">
    <citation type="journal article" date="2020" name="Stud. Mycol.">
        <title>101 Dothideomycetes genomes: a test case for predicting lifestyles and emergence of pathogens.</title>
        <authorList>
            <person name="Haridas S."/>
            <person name="Albert R."/>
            <person name="Binder M."/>
            <person name="Bloem J."/>
            <person name="Labutti K."/>
            <person name="Salamov A."/>
            <person name="Andreopoulos B."/>
            <person name="Baker S."/>
            <person name="Barry K."/>
            <person name="Bills G."/>
            <person name="Bluhm B."/>
            <person name="Cannon C."/>
            <person name="Castanera R."/>
            <person name="Culley D."/>
            <person name="Daum C."/>
            <person name="Ezra D."/>
            <person name="Gonzalez J."/>
            <person name="Henrissat B."/>
            <person name="Kuo A."/>
            <person name="Liang C."/>
            <person name="Lipzen A."/>
            <person name="Lutzoni F."/>
            <person name="Magnuson J."/>
            <person name="Mondo S."/>
            <person name="Nolan M."/>
            <person name="Ohm R."/>
            <person name="Pangilinan J."/>
            <person name="Park H.-J."/>
            <person name="Ramirez L."/>
            <person name="Alfaro M."/>
            <person name="Sun H."/>
            <person name="Tritt A."/>
            <person name="Yoshinaga Y."/>
            <person name="Zwiers L.-H."/>
            <person name="Turgeon B."/>
            <person name="Goodwin S."/>
            <person name="Spatafora J."/>
            <person name="Crous P."/>
            <person name="Grigoriev I."/>
        </authorList>
    </citation>
    <scope>NUCLEOTIDE SEQUENCE</scope>
    <source>
        <strain evidence="2">CBS 115976</strain>
    </source>
</reference>
<name>A0A6A6TU65_9PEZI</name>
<feature type="region of interest" description="Disordered" evidence="1">
    <location>
        <begin position="460"/>
        <end position="490"/>
    </location>
</feature>
<organism evidence="2 3">
    <name type="scientific">Microthyrium microscopicum</name>
    <dbReference type="NCBI Taxonomy" id="703497"/>
    <lineage>
        <taxon>Eukaryota</taxon>
        <taxon>Fungi</taxon>
        <taxon>Dikarya</taxon>
        <taxon>Ascomycota</taxon>
        <taxon>Pezizomycotina</taxon>
        <taxon>Dothideomycetes</taxon>
        <taxon>Dothideomycetes incertae sedis</taxon>
        <taxon>Microthyriales</taxon>
        <taxon>Microthyriaceae</taxon>
        <taxon>Microthyrium</taxon>
    </lineage>
</organism>
<evidence type="ECO:0000313" key="2">
    <source>
        <dbReference type="EMBL" id="KAF2663609.1"/>
    </source>
</evidence>
<feature type="compositionally biased region" description="Polar residues" evidence="1">
    <location>
        <begin position="428"/>
        <end position="437"/>
    </location>
</feature>
<dbReference type="EMBL" id="MU004244">
    <property type="protein sequence ID" value="KAF2663609.1"/>
    <property type="molecule type" value="Genomic_DNA"/>
</dbReference>
<feature type="region of interest" description="Disordered" evidence="1">
    <location>
        <begin position="255"/>
        <end position="286"/>
    </location>
</feature>
<evidence type="ECO:0000256" key="1">
    <source>
        <dbReference type="SAM" id="MobiDB-lite"/>
    </source>
</evidence>
<protein>
    <submittedName>
        <fullName evidence="2">Uncharacterized protein</fullName>
    </submittedName>
</protein>
<evidence type="ECO:0000313" key="3">
    <source>
        <dbReference type="Proteomes" id="UP000799302"/>
    </source>
</evidence>
<sequence length="739" mass="80948">MSSAGDSASRRDSPAADANSFSTLVDHKASWLYDSQEVIDGDVSHSLQKRDLESHGMPPFESPGTYDEYHPEDKYAQDLPSESHIERSLVGYSPQHVSPVITPEVALSLETFAALDAMYLLSTSPDEFLAVVEEYSNLSTNPEELTTTIQGPISQFTTKSSPDIDIDLDGEILQCTTEELDDLYAQHTSKELETVFGIANGSTIPEYGTPWIRDGVEKSHVQHLPVTTQKRVSLNQTLLVNDTSSRAELINRTSIAKSCHSRAPKSTQRGKRQLDDDHFHQPDSPKRLRITLPENSAVHSVPGHSVHSRAVSSANDYAISEYSRGVTEHEQYHHDSRVDVNSSHDGFVDRSTVDPGEMPSALGIFLLQSCLPLLSPQFVVRSVFPPQSPSPDMLGPKHFAPSPMRSAQYLTATSSENNCASPVLDGHTASTTTTPAQKMSAPNPVGARQSCAVQQLSPSCAASSSSSTPLVTTASNSRTPARTGAGAMMELPNPLKYKDDLTKLPILDLNDGTIVLLGCPHHQCGPGGNARWTQGIKKSNVPDKLVFFKGTLGMIAHMKAAHGEEPVDANGAKLDKYDARRLIWLQKRCGRRKVPKSELHTLIPIMASSKLDDGEKKKRSEGREKAQVKRKLEAQESARAQARAQTPNAAFDGNYVLAWQPDQPVMQFAASTNRLNYQTDRHSSHANMLKPNHHVSGQSPCLSYGAAVKSPKRSLDDLEADEDEEGIKLYNLYKKPRQI</sequence>
<feature type="compositionally biased region" description="Basic and acidic residues" evidence="1">
    <location>
        <begin position="610"/>
        <end position="636"/>
    </location>
</feature>
<feature type="compositionally biased region" description="Basic and acidic residues" evidence="1">
    <location>
        <begin position="272"/>
        <end position="286"/>
    </location>
</feature>
<keyword evidence="3" id="KW-1185">Reference proteome</keyword>
<dbReference type="AlphaFoldDB" id="A0A6A6TU65"/>
<feature type="region of interest" description="Disordered" evidence="1">
    <location>
        <begin position="412"/>
        <end position="448"/>
    </location>
</feature>
<feature type="compositionally biased region" description="Basic residues" evidence="1">
    <location>
        <begin position="259"/>
        <end position="271"/>
    </location>
</feature>
<feature type="region of interest" description="Disordered" evidence="1">
    <location>
        <begin position="610"/>
        <end position="646"/>
    </location>
</feature>